<dbReference type="STRING" id="1117702.AQZ52_08165"/>
<evidence type="ECO:0000313" key="5">
    <source>
        <dbReference type="Proteomes" id="UP000058012"/>
    </source>
</evidence>
<dbReference type="SUPFAM" id="SSF117074">
    <property type="entry name" value="Hypothetical protein PA1324"/>
    <property type="match status" value="1"/>
</dbReference>
<dbReference type="OrthoDB" id="9773411at2"/>
<dbReference type="RefSeq" id="WP_067909698.1">
    <property type="nucleotide sequence ID" value="NZ_KQ954244.1"/>
</dbReference>
<protein>
    <recommendedName>
        <fullName evidence="3">DUF11 domain-containing protein</fullName>
    </recommendedName>
</protein>
<dbReference type="Proteomes" id="UP000058012">
    <property type="component" value="Unassembled WGS sequence"/>
</dbReference>
<sequence length="1721" mass="179797">MAALLFAALFAMTSVPAAATTITNTAHAHWIAGDTEITTDSNVVSFDVVTENPTISVLPLPGGSDTFTVNGGMCAGAPLPAVDVDAGGADPTDPKTISSITVGQPVVFRLVLARGALDPTRPDIVKVTITSASGDREQITVTETAADSGVFYGAIPTSAIPPQPRDGDCRLSVSGGDKVTVSYNGASGDGSVIKTDVDVLADPYGLVFDSEDAAPIDGARVTLVDVATGKPARVFAEDGVTTWPSTIVTGSLITDGAGRTWQMPEGEYRFPLAPLGTYRLVVEPPEPYTAPSALTPKNFAGLRRPDGGDLVILPASYGESLALSSPAPVRVDIPVDRPPVAVSLSKTASRQVAQPGDAVFYTVTVRNTDPGRAKRGVVLSDTPASSLRLRAGTIRIDGVKAAKDTVTVAPDGRTLTIAIGTIAPGATRTVTYAMTVRPEASAGNAVNRIDAIDARGLTATASAAVRVERDNLAATMTLIGRVTLGGCDVPNTRKAPRPGIGGVRLVLEDGSFAVTDADGRYHFEGLMPGTHVVEAQEVTLPKGGKFVDCTRSTRSAGSAASRFVIGQGGSLAVANFAATVPAETLAAAAAAAEAAKPVAETDRTAAGGDTDWIGMGDGPTEFLFPTADYNPRAPTTRVVIRHRKGQTVALKIDGKPVDKLAFDGTQSAPDGHAVSIWRGLPLPGEDTRFDAEVRDPSGAVVQSLTRTVHFGATPARVELVPERTRLVADGAPRPVVAVRVLDRTGRPVHAGISGPITLSAPYESAAALDAMQSRVLAGLDRAPPTWTVKGDDGVALIELAPTMVSGSVDLTFQFTDREVKRSQVLEAWVVPGEAKWTLVGLAEAAAGAKTIADHMQRTGRFDSDLGDHARIAFYAKGRIKGKWLTTVAYDSAKQRAEQRLLGGLDPKAYYTVFADGSDRRFDAASVNKLYVRIESAKVRALFGDFDTGFDHTQLGRYQRTMTGVKAEARAGKLRGEAYAAKVATTHRRDQIPGGGISGPYRLSSRAIVPNSETVTIEVRDRFRSEVVVTSQTLTRFLDYDIDLLAGTITFKQPVLSRDADLNPQTIVVDYEIDTLNGGAWNAGARTEWRSKSEKVRLGATAISDASANAGAAVTRTNLGAVDAKVFLGTKTEVRAEAAMSHATGGSPAGSGTKAAWMIEAERHDAKLDVLAYIRSLDANFGVGQVSIGELGRRKIGVDTRYRITQKWLVSATAWHDTSLVDGSHRSAMQLGTTWNSAGTEMRLGVARYSETLADGAAAGPTGAKGGSTTLIEAGSTKRLFDNKLELSAAGSVSIGSRDATSYQAPRYRLGVRYAITPDVRLISDYEIGNGGQGETRTLRGGLEVQPWTGAKIAAVVGQQTTKGLATTGSEQPQTITEQGKRAFASYGLAQSLPISKALTIDATIDGNKVIGGKSALATNGGTAVVGASSQTTIAEDFRAYTLGATWRSGRWSATARGELRDGEITRRKGFTFGAIRQMGEGSVVGGALTLTSMHDASGAASAVGSAAISIAHRPATSAFAFLAKLEYRSDRISGVVTGNDTGSATGGSATGGSATGGSATGSTATGGTALTVDGNARSHRMVASFSGDWAPNGRVDGQMVQRTEIGVFVAARYNFDRYQGFDLAGTTLLGGLDARFGIGKRIEVGGSATVRRSLSDGTTSYALGPQIGIVPANNVMVVIGYNLTGFRDRDFEAARSTSKGIFATMRMKFDSQSLGFLGIGR</sequence>
<dbReference type="InterPro" id="IPR001434">
    <property type="entry name" value="OmcB-like_DUF11"/>
</dbReference>
<dbReference type="Gene3D" id="2.60.40.740">
    <property type="match status" value="1"/>
</dbReference>
<evidence type="ECO:0000256" key="2">
    <source>
        <dbReference type="SAM" id="SignalP"/>
    </source>
</evidence>
<feature type="compositionally biased region" description="Low complexity" evidence="1">
    <location>
        <begin position="1560"/>
        <end position="1569"/>
    </location>
</feature>
<dbReference type="NCBIfam" id="TIGR01451">
    <property type="entry name" value="B_ant_repeat"/>
    <property type="match status" value="1"/>
</dbReference>
<feature type="domain" description="DUF11" evidence="3">
    <location>
        <begin position="342"/>
        <end position="448"/>
    </location>
</feature>
<proteinExistence type="predicted"/>
<dbReference type="EMBL" id="LLZS01000006">
    <property type="protein sequence ID" value="KUR71586.1"/>
    <property type="molecule type" value="Genomic_DNA"/>
</dbReference>
<feature type="compositionally biased region" description="Gly residues" evidence="1">
    <location>
        <begin position="1544"/>
        <end position="1559"/>
    </location>
</feature>
<name>A0A117UVF6_9SPHN</name>
<dbReference type="PANTHER" id="PTHR34819:SF3">
    <property type="entry name" value="CELL SURFACE PROTEIN"/>
    <property type="match status" value="1"/>
</dbReference>
<dbReference type="PANTHER" id="PTHR34819">
    <property type="entry name" value="LARGE CYSTEINE-RICH PERIPLASMIC PROTEIN OMCB"/>
    <property type="match status" value="1"/>
</dbReference>
<evidence type="ECO:0000256" key="1">
    <source>
        <dbReference type="SAM" id="MobiDB-lite"/>
    </source>
</evidence>
<comment type="caution">
    <text evidence="4">The sequence shown here is derived from an EMBL/GenBank/DDBJ whole genome shotgun (WGS) entry which is preliminary data.</text>
</comment>
<accession>A0A117UVF6</accession>
<feature type="signal peptide" evidence="2">
    <location>
        <begin position="1"/>
        <end position="19"/>
    </location>
</feature>
<evidence type="ECO:0000313" key="4">
    <source>
        <dbReference type="EMBL" id="KUR71586.1"/>
    </source>
</evidence>
<dbReference type="Pfam" id="PF01345">
    <property type="entry name" value="DUF11"/>
    <property type="match status" value="1"/>
</dbReference>
<keyword evidence="2" id="KW-0732">Signal</keyword>
<evidence type="ECO:0000259" key="3">
    <source>
        <dbReference type="Pfam" id="PF01345"/>
    </source>
</evidence>
<feature type="region of interest" description="Disordered" evidence="1">
    <location>
        <begin position="1537"/>
        <end position="1571"/>
    </location>
</feature>
<dbReference type="InterPro" id="IPR051172">
    <property type="entry name" value="Chlamydia_OmcB"/>
</dbReference>
<dbReference type="InterPro" id="IPR047589">
    <property type="entry name" value="DUF11_rpt"/>
</dbReference>
<organism evidence="4 5">
    <name type="scientific">Novosphingobium fuchskuhlense</name>
    <dbReference type="NCBI Taxonomy" id="1117702"/>
    <lineage>
        <taxon>Bacteria</taxon>
        <taxon>Pseudomonadati</taxon>
        <taxon>Pseudomonadota</taxon>
        <taxon>Alphaproteobacteria</taxon>
        <taxon>Sphingomonadales</taxon>
        <taxon>Sphingomonadaceae</taxon>
        <taxon>Novosphingobium</taxon>
    </lineage>
</organism>
<feature type="chain" id="PRO_5007156996" description="DUF11 domain-containing protein" evidence="2">
    <location>
        <begin position="20"/>
        <end position="1721"/>
    </location>
</feature>
<gene>
    <name evidence="4" type="ORF">AQZ52_08165</name>
</gene>
<reference evidence="4 5" key="1">
    <citation type="submission" date="2015-10" db="EMBL/GenBank/DDBJ databases">
        <title>Draft genome sequence of Novosphingobium fuchskuhlense DSM 25065 isolated from a surface water sample of the southwest basin of Lake Grosse Fuchskuhle.</title>
        <authorList>
            <person name="Ruckert C."/>
            <person name="Winkler A."/>
            <person name="Glaeser J."/>
            <person name="Grossart H.-P."/>
            <person name="Kalinowski J."/>
            <person name="Glaeser S."/>
        </authorList>
    </citation>
    <scope>NUCLEOTIDE SEQUENCE [LARGE SCALE GENOMIC DNA]</scope>
    <source>
        <strain evidence="4 5">FNE08-7</strain>
    </source>
</reference>
<keyword evidence="5" id="KW-1185">Reference proteome</keyword>